<proteinExistence type="predicted"/>
<keyword evidence="2" id="KW-1185">Reference proteome</keyword>
<dbReference type="EMBL" id="BMAV01024361">
    <property type="protein sequence ID" value="GFS32597.1"/>
    <property type="molecule type" value="Genomic_DNA"/>
</dbReference>
<organism evidence="1 2">
    <name type="scientific">Trichonephila inaurata madagascariensis</name>
    <dbReference type="NCBI Taxonomy" id="2747483"/>
    <lineage>
        <taxon>Eukaryota</taxon>
        <taxon>Metazoa</taxon>
        <taxon>Ecdysozoa</taxon>
        <taxon>Arthropoda</taxon>
        <taxon>Chelicerata</taxon>
        <taxon>Arachnida</taxon>
        <taxon>Araneae</taxon>
        <taxon>Araneomorphae</taxon>
        <taxon>Entelegynae</taxon>
        <taxon>Araneoidea</taxon>
        <taxon>Nephilidae</taxon>
        <taxon>Trichonephila</taxon>
        <taxon>Trichonephila inaurata</taxon>
    </lineage>
</organism>
<dbReference type="AlphaFoldDB" id="A0A8X6JRV5"/>
<dbReference type="Proteomes" id="UP000886998">
    <property type="component" value="Unassembled WGS sequence"/>
</dbReference>
<evidence type="ECO:0000313" key="2">
    <source>
        <dbReference type="Proteomes" id="UP000886998"/>
    </source>
</evidence>
<name>A0A8X6JRV5_9ARAC</name>
<accession>A0A8X6JRV5</accession>
<reference evidence="1" key="1">
    <citation type="submission" date="2020-08" db="EMBL/GenBank/DDBJ databases">
        <title>Multicomponent nature underlies the extraordinary mechanical properties of spider dragline silk.</title>
        <authorList>
            <person name="Kono N."/>
            <person name="Nakamura H."/>
            <person name="Mori M."/>
            <person name="Yoshida Y."/>
            <person name="Ohtoshi R."/>
            <person name="Malay A.D."/>
            <person name="Moran D.A.P."/>
            <person name="Tomita M."/>
            <person name="Numata K."/>
            <person name="Arakawa K."/>
        </authorList>
    </citation>
    <scope>NUCLEOTIDE SEQUENCE</scope>
</reference>
<protein>
    <submittedName>
        <fullName evidence="1">Uncharacterized protein</fullName>
    </submittedName>
</protein>
<evidence type="ECO:0000313" key="1">
    <source>
        <dbReference type="EMBL" id="GFS32597.1"/>
    </source>
</evidence>
<sequence length="89" mass="10370">MNQMQLMQINVITKLNQRRKSTKLNFQAVKLKIFVIKLLEKKEEKRASVIISDFETESDLDGIDVSSDKEISAEKVALWETLSEKRPFK</sequence>
<gene>
    <name evidence="1" type="ORF">TNIN_356961</name>
</gene>
<comment type="caution">
    <text evidence="1">The sequence shown here is derived from an EMBL/GenBank/DDBJ whole genome shotgun (WGS) entry which is preliminary data.</text>
</comment>